<dbReference type="PANTHER" id="PTHR42790:SF9">
    <property type="entry name" value="GNTR FAMILY REGULATORY PROTEIN"/>
    <property type="match status" value="1"/>
</dbReference>
<name>A0A376KY90_ECOLX</name>
<evidence type="ECO:0000313" key="6">
    <source>
        <dbReference type="Proteomes" id="UP000255460"/>
    </source>
</evidence>
<dbReference type="GO" id="GO:0008483">
    <property type="term" value="F:transaminase activity"/>
    <property type="evidence" value="ECO:0007669"/>
    <property type="project" value="UniProtKB-KW"/>
</dbReference>
<evidence type="ECO:0000313" key="5">
    <source>
        <dbReference type="EMBL" id="STE86341.1"/>
    </source>
</evidence>
<evidence type="ECO:0000256" key="3">
    <source>
        <dbReference type="ARBA" id="ARBA00022679"/>
    </source>
</evidence>
<dbReference type="InterPro" id="IPR050859">
    <property type="entry name" value="Class-I_PLP-dep_aminotransf"/>
</dbReference>
<protein>
    <submittedName>
        <fullName evidence="5">Transcriptional regulator protein YdcR</fullName>
    </submittedName>
</protein>
<keyword evidence="3" id="KW-0808">Transferase</keyword>
<evidence type="ECO:0000256" key="4">
    <source>
        <dbReference type="ARBA" id="ARBA00022898"/>
    </source>
</evidence>
<organism evidence="5 6">
    <name type="scientific">Escherichia coli</name>
    <dbReference type="NCBI Taxonomy" id="562"/>
    <lineage>
        <taxon>Bacteria</taxon>
        <taxon>Pseudomonadati</taxon>
        <taxon>Pseudomonadota</taxon>
        <taxon>Gammaproteobacteria</taxon>
        <taxon>Enterobacterales</taxon>
        <taxon>Enterobacteriaceae</taxon>
        <taxon>Escherichia</taxon>
    </lineage>
</organism>
<evidence type="ECO:0000256" key="2">
    <source>
        <dbReference type="ARBA" id="ARBA00022576"/>
    </source>
</evidence>
<dbReference type="Proteomes" id="UP000255460">
    <property type="component" value="Unassembled WGS sequence"/>
</dbReference>
<accession>A0A376KY90</accession>
<dbReference type="GO" id="GO:1901605">
    <property type="term" value="P:alpha-amino acid metabolic process"/>
    <property type="evidence" value="ECO:0007669"/>
    <property type="project" value="TreeGrafter"/>
</dbReference>
<keyword evidence="4" id="KW-0663">Pyridoxal phosphate</keyword>
<dbReference type="Gene3D" id="3.90.1150.10">
    <property type="entry name" value="Aspartate Aminotransferase, domain 1"/>
    <property type="match status" value="1"/>
</dbReference>
<gene>
    <name evidence="5" type="primary">ydcR_1</name>
    <name evidence="5" type="ORF">NCTC10418_03980</name>
</gene>
<dbReference type="SUPFAM" id="SSF53383">
    <property type="entry name" value="PLP-dependent transferases"/>
    <property type="match status" value="1"/>
</dbReference>
<dbReference type="PANTHER" id="PTHR42790">
    <property type="entry name" value="AMINOTRANSFERASE"/>
    <property type="match status" value="1"/>
</dbReference>
<dbReference type="AlphaFoldDB" id="A0A376KY90"/>
<evidence type="ECO:0000256" key="1">
    <source>
        <dbReference type="ARBA" id="ARBA00001933"/>
    </source>
</evidence>
<proteinExistence type="predicted"/>
<dbReference type="EMBL" id="UFZQ01000001">
    <property type="protein sequence ID" value="STE86341.1"/>
    <property type="molecule type" value="Genomic_DNA"/>
</dbReference>
<sequence length="184" mass="21397">MAFCIALRFRNVWCLVFVLVGSPPENNARKIQRLQLMSTLSTSSPMQLALVDYLSTRRYDAHLRRLRRQLAERKQRAWQALLRYLPAEVKIHHSDSGYFLWLELPEPLDAGELSLAALTHHISIAPGKMFSTGENWSRFFRFNTAWQWGEREETGGKTIRQTYSRTAVIAFNLIPLRLGNMNFE</sequence>
<keyword evidence="2" id="KW-0032">Aminotransferase</keyword>
<dbReference type="InterPro" id="IPR015424">
    <property type="entry name" value="PyrdxlP-dep_Trfase"/>
</dbReference>
<reference evidence="5 6" key="1">
    <citation type="submission" date="2018-06" db="EMBL/GenBank/DDBJ databases">
        <authorList>
            <consortium name="Pathogen Informatics"/>
            <person name="Doyle S."/>
        </authorList>
    </citation>
    <scope>NUCLEOTIDE SEQUENCE [LARGE SCALE GENOMIC DNA]</scope>
    <source>
        <strain evidence="5 6">NCTC10418</strain>
    </source>
</reference>
<comment type="cofactor">
    <cofactor evidence="1">
        <name>pyridoxal 5'-phosphate</name>
        <dbReference type="ChEBI" id="CHEBI:597326"/>
    </cofactor>
</comment>
<dbReference type="InterPro" id="IPR015422">
    <property type="entry name" value="PyrdxlP-dep_Trfase_small"/>
</dbReference>